<reference evidence="3" key="1">
    <citation type="submission" date="2017-12" db="EMBL/GenBank/DDBJ databases">
        <title>Draft genome sequence of Telmatospirillum siberiense 26-4b1T, an acidotolerant peatland alphaproteobacterium potentially involved in sulfur cycling.</title>
        <authorList>
            <person name="Hausmann B."/>
            <person name="Pjevac P."/>
            <person name="Schreck K."/>
            <person name="Herbold C.W."/>
            <person name="Daims H."/>
            <person name="Wagner M."/>
            <person name="Pester M."/>
            <person name="Loy A."/>
        </authorList>
    </citation>
    <scope>NUCLEOTIDE SEQUENCE [LARGE SCALE GENOMIC DNA]</scope>
    <source>
        <strain evidence="3">26-4b1</strain>
    </source>
</reference>
<sequence>MLMQSAHRLEISHQKRALRHHLIVLAALLIAMFSTSVHADDDSAPVSSTITNGVRYPAIAGGSSAWFDFSQICRVISVASGSPSIPVFIPGSQQQWTSWLAAISNGSYQGRVGVQACCRPNSAISLSRCGGAEGSVTQYGHLGDTATTNVACPSGQTDKVTYTCATDSSANGASWQDTTECLSNASIGSCSVTCGGGTQAVYDSCGNQTGTQTCNTQTCCTANASVGACSASCGSGTQAVYDSCGNQTGTQNCSDYSGCGYAWLISWGSCTACTPNASVGSCSVTCGGGTQAVYDSCGNQTGTQSCNTQACAAPINGQCGCDPTWNCLPGGSWCAAGTAANFNLQACGGTAGNWDCVGSNGGTTANCHYMEEHCGQ</sequence>
<dbReference type="Proteomes" id="UP000233293">
    <property type="component" value="Unassembled WGS sequence"/>
</dbReference>
<evidence type="ECO:0000313" key="2">
    <source>
        <dbReference type="EMBL" id="PKU21388.1"/>
    </source>
</evidence>
<organism evidence="2 3">
    <name type="scientific">Telmatospirillum siberiense</name>
    <dbReference type="NCBI Taxonomy" id="382514"/>
    <lineage>
        <taxon>Bacteria</taxon>
        <taxon>Pseudomonadati</taxon>
        <taxon>Pseudomonadota</taxon>
        <taxon>Alphaproteobacteria</taxon>
        <taxon>Rhodospirillales</taxon>
        <taxon>Rhodospirillaceae</taxon>
        <taxon>Telmatospirillum</taxon>
    </lineage>
</organism>
<dbReference type="EMBL" id="PIUM01000063">
    <property type="protein sequence ID" value="PKU21388.1"/>
    <property type="molecule type" value="Genomic_DNA"/>
</dbReference>
<feature type="chain" id="PRO_5014969304" description="SRCR domain-containing protein" evidence="1">
    <location>
        <begin position="40"/>
        <end position="376"/>
    </location>
</feature>
<proteinExistence type="predicted"/>
<evidence type="ECO:0008006" key="4">
    <source>
        <dbReference type="Google" id="ProtNLM"/>
    </source>
</evidence>
<keyword evidence="3" id="KW-1185">Reference proteome</keyword>
<name>A0A2N3PLV6_9PROT</name>
<keyword evidence="1" id="KW-0732">Signal</keyword>
<accession>A0A2N3PLV6</accession>
<dbReference type="RefSeq" id="WP_101253764.1">
    <property type="nucleotide sequence ID" value="NZ_PIUM01000063.1"/>
</dbReference>
<evidence type="ECO:0000256" key="1">
    <source>
        <dbReference type="SAM" id="SignalP"/>
    </source>
</evidence>
<feature type="signal peptide" evidence="1">
    <location>
        <begin position="1"/>
        <end position="39"/>
    </location>
</feature>
<protein>
    <recommendedName>
        <fullName evidence="4">SRCR domain-containing protein</fullName>
    </recommendedName>
</protein>
<comment type="caution">
    <text evidence="2">The sequence shown here is derived from an EMBL/GenBank/DDBJ whole genome shotgun (WGS) entry which is preliminary data.</text>
</comment>
<evidence type="ECO:0000313" key="3">
    <source>
        <dbReference type="Proteomes" id="UP000233293"/>
    </source>
</evidence>
<dbReference type="AlphaFoldDB" id="A0A2N3PLV6"/>
<gene>
    <name evidence="2" type="ORF">CWS72_26955</name>
</gene>